<reference evidence="2 3" key="1">
    <citation type="journal article" date="2019" name="Int. J. Syst. Evol. Microbiol.">
        <title>Streptomyces cadmiisoli sp. nov., a novel actinomycete isolated from cadmium-contaminated soil.</title>
        <authorList>
            <person name="Li K."/>
            <person name="Tang X."/>
            <person name="Zhao J."/>
            <person name="Guo Y."/>
            <person name="Tang Y."/>
            <person name="Gao J."/>
        </authorList>
    </citation>
    <scope>NUCLEOTIDE SEQUENCE [LARGE SCALE GENOMIC DNA]</scope>
    <source>
        <strain evidence="2 3">ZFG47</strain>
    </source>
</reference>
<evidence type="ECO:0000313" key="2">
    <source>
        <dbReference type="EMBL" id="AWW39309.1"/>
    </source>
</evidence>
<proteinExistence type="predicted"/>
<feature type="region of interest" description="Disordered" evidence="1">
    <location>
        <begin position="23"/>
        <end position="65"/>
    </location>
</feature>
<evidence type="ECO:0000313" key="3">
    <source>
        <dbReference type="Proteomes" id="UP000249616"/>
    </source>
</evidence>
<dbReference type="Proteomes" id="UP000249616">
    <property type="component" value="Chromosome"/>
</dbReference>
<gene>
    <name evidence="2" type="ORF">DN051_23805</name>
</gene>
<evidence type="ECO:0000256" key="1">
    <source>
        <dbReference type="SAM" id="MobiDB-lite"/>
    </source>
</evidence>
<accession>A0A2Z4J2K8</accession>
<dbReference type="AlphaFoldDB" id="A0A2Z4J2K8"/>
<dbReference type="KEGG" id="scad:DN051_23805"/>
<organism evidence="2 3">
    <name type="scientific">Streptomyces cadmiisoli</name>
    <dbReference type="NCBI Taxonomy" id="2184053"/>
    <lineage>
        <taxon>Bacteria</taxon>
        <taxon>Bacillati</taxon>
        <taxon>Actinomycetota</taxon>
        <taxon>Actinomycetes</taxon>
        <taxon>Kitasatosporales</taxon>
        <taxon>Streptomycetaceae</taxon>
        <taxon>Streptomyces</taxon>
        <taxon>Streptomyces aurantiacus group</taxon>
    </lineage>
</organism>
<name>A0A2Z4J2K8_9ACTN</name>
<protein>
    <submittedName>
        <fullName evidence="2">Uncharacterized protein</fullName>
    </submittedName>
</protein>
<dbReference type="EMBL" id="CP030073">
    <property type="protein sequence ID" value="AWW39309.1"/>
    <property type="molecule type" value="Genomic_DNA"/>
</dbReference>
<keyword evidence="3" id="KW-1185">Reference proteome</keyword>
<sequence>MAGGWWLVAGGRWPVVGERGVVGGGRASRASAPRPPSGHHAVVPAAVSGALGSPRRASCGRTGPG</sequence>